<dbReference type="RefSeq" id="WP_017749091.1">
    <property type="nucleotide sequence ID" value="NZ_KQ976354.1"/>
</dbReference>
<dbReference type="Proteomes" id="UP000076925">
    <property type="component" value="Unassembled WGS sequence"/>
</dbReference>
<dbReference type="Gene3D" id="3.40.50.300">
    <property type="entry name" value="P-loop containing nucleotide triphosphate hydrolases"/>
    <property type="match status" value="1"/>
</dbReference>
<evidence type="ECO:0000313" key="1">
    <source>
        <dbReference type="EMBL" id="KYC42816.1"/>
    </source>
</evidence>
<keyword evidence="2" id="KW-1185">Reference proteome</keyword>
<sequence length="96" mass="11171">MNPQNKPQSFQDIFKKRQQSAFGGREEQIKLFQQNLRLPIEDENRRFIFNIWGQGGVGKTTLVQQFRKIAVDEKLLTAYTDEAEKSVLEVMARLAI</sequence>
<dbReference type="AlphaFoldDB" id="A0A139XDR2"/>
<evidence type="ECO:0000313" key="2">
    <source>
        <dbReference type="Proteomes" id="UP000076925"/>
    </source>
</evidence>
<dbReference type="OrthoDB" id="182489at2"/>
<name>A0A139XDR2_9CYAN</name>
<comment type="caution">
    <text evidence="1">The sequence shown here is derived from an EMBL/GenBank/DDBJ whole genome shotgun (WGS) entry which is preliminary data.</text>
</comment>
<protein>
    <recommendedName>
        <fullName evidence="3">Orc1-like AAA ATPase domain-containing protein</fullName>
    </recommendedName>
</protein>
<proteinExistence type="predicted"/>
<accession>A0A139XDR2</accession>
<dbReference type="STRING" id="128403.WA1_11860"/>
<dbReference type="InterPro" id="IPR027417">
    <property type="entry name" value="P-loop_NTPase"/>
</dbReference>
<dbReference type="EMBL" id="ANNX02000016">
    <property type="protein sequence ID" value="KYC42816.1"/>
    <property type="molecule type" value="Genomic_DNA"/>
</dbReference>
<reference evidence="1 2" key="1">
    <citation type="journal article" date="2013" name="Genome Biol. Evol.">
        <title>Genomes of Stigonematalean cyanobacteria (subsection V) and the evolution of oxygenic photosynthesis from prokaryotes to plastids.</title>
        <authorList>
            <person name="Dagan T."/>
            <person name="Roettger M."/>
            <person name="Stucken K."/>
            <person name="Landan G."/>
            <person name="Koch R."/>
            <person name="Major P."/>
            <person name="Gould S.B."/>
            <person name="Goremykin V.V."/>
            <person name="Rippka R."/>
            <person name="Tandeau de Marsac N."/>
            <person name="Gugger M."/>
            <person name="Lockhart P.J."/>
            <person name="Allen J.F."/>
            <person name="Brune I."/>
            <person name="Maus I."/>
            <person name="Puhler A."/>
            <person name="Martin W.F."/>
        </authorList>
    </citation>
    <scope>NUCLEOTIDE SEQUENCE [LARGE SCALE GENOMIC DNA]</scope>
    <source>
        <strain evidence="1 2">PCC 7110</strain>
    </source>
</reference>
<evidence type="ECO:0008006" key="3">
    <source>
        <dbReference type="Google" id="ProtNLM"/>
    </source>
</evidence>
<organism evidence="1 2">
    <name type="scientific">Scytonema hofmannii PCC 7110</name>
    <dbReference type="NCBI Taxonomy" id="128403"/>
    <lineage>
        <taxon>Bacteria</taxon>
        <taxon>Bacillati</taxon>
        <taxon>Cyanobacteriota</taxon>
        <taxon>Cyanophyceae</taxon>
        <taxon>Nostocales</taxon>
        <taxon>Scytonemataceae</taxon>
        <taxon>Scytonema</taxon>
    </lineage>
</organism>
<gene>
    <name evidence="1" type="ORF">WA1_11860</name>
</gene>
<dbReference type="SUPFAM" id="SSF52540">
    <property type="entry name" value="P-loop containing nucleoside triphosphate hydrolases"/>
    <property type="match status" value="1"/>
</dbReference>